<sequence length="1042" mass="116502">MSQAGVSTISELFSATAVAPFGLPLDPYEVKSRTLSTKYNIIQGTLYLLSTNIFDYALPTAGGSKENLIQLWSNLKRKNFSNEIPKLHNLDISTDSGNLLLGYLKNFKGSATLNASVDALLNFAPVLVSHSNNEYHSLPLSIQLSTVSYDFEKNQLVSTYSEALSIAKSLRLPVLTSTTALEAQLFTLVSIVLSKFNIANIHLFNGLESIRSNESLSGLLSSSELNQLSTKLYNSLKADILSATPTEVVSLALNKLNQIQGSDYQVFKFYGNKKAEVVYAIFPTEESISALVESVSAESEFGFILVKSPVPFASKQFNSLVSADVKKIVVVSEYLNDSTSSLKLDIQASLFFESRFHVQVVNDTFEFVVNKFATSSSSASNTASYRFLMNDNSKFIELPAKLAHALSLTQELDVKFRPVYDNTVNAGLFQADIQTGPGYDYSGKFDFVVVEDTNILNSIDVFSLLKSGGKLLVINNDETVFDESKIVDKSLSVKVKKILAYLKSNLEFLDLNVIGEVDGTKGRTGSIAIQTAFWSLNYPSWDKHAVVTKILQFFGSEAELLASVIADQVENVKTNGFKEIKFDVEWEKLEETEAEGSEDGDIFAVVKETSFKPNPREAFIDNTTVKTERKTDLTKKLMFKEAYGTTASLRPDQPVENFVVKVKENKRLTPGDYDRNIFHIEFDVSGTGLTYNIGEALGIHGRNNADLVEEFIQMYGLDGDELIEVVSKESHDVLEVRTLRQSLIENLDLFGKPPKRFYEALVEHATDEVEKKKLEQLISPAGSALFKKFQEEEFYTFADIFELFKSVRPAAQELVQIISPLKRREYSIASSQKLHPTEVHLLIVVVDWVDKKGRKRYGQCSKYISDLRVGDELVVSVKPSIMKLPPLTTQPIVMAGLGTGLAPFKAFIEERQYQLEHGAEIGEVYLYLGSRHKRQEYLYGEYWEAYMDADILTHLGAAFSRDQVQKVYIQDKIRENLDELRELIIDKNGHFYLCGPTWPVPDISACLQDMFAADAAQRGVKLDAAKAVEDLKEEGKYVLEVY</sequence>
<reference evidence="15 16" key="1">
    <citation type="submission" date="2016-08" db="EMBL/GenBank/DDBJ databases">
        <title>Whole genome shotgun sequence of Pichia membranifaciens KS47-1.</title>
        <authorList>
            <person name="Konishi M."/>
            <person name="Ishida M."/>
            <person name="Arakawa T."/>
            <person name="Kato Y."/>
            <person name="Horiuchi J."/>
        </authorList>
    </citation>
    <scope>NUCLEOTIDE SEQUENCE [LARGE SCALE GENOMIC DNA]</scope>
    <source>
        <strain evidence="15 16">KS47-1</strain>
    </source>
</reference>
<evidence type="ECO:0000256" key="11">
    <source>
        <dbReference type="ARBA" id="ARBA00023002"/>
    </source>
</evidence>
<keyword evidence="11" id="KW-0560">Oxidoreductase</keyword>
<feature type="domain" description="FAD-binding FR-type" evidence="14">
    <location>
        <begin position="655"/>
        <end position="886"/>
    </location>
</feature>
<dbReference type="PRINTS" id="PR00371">
    <property type="entry name" value="FPNCR"/>
</dbReference>
<evidence type="ECO:0000256" key="7">
    <source>
        <dbReference type="ARBA" id="ARBA00022643"/>
    </source>
</evidence>
<comment type="cofactor">
    <cofactor evidence="1">
        <name>FMN</name>
        <dbReference type="ChEBI" id="CHEBI:58210"/>
    </cofactor>
</comment>
<dbReference type="Gene3D" id="1.20.990.10">
    <property type="entry name" value="NADPH-cytochrome p450 Reductase, Chain A, domain 3"/>
    <property type="match status" value="1"/>
</dbReference>
<accession>A0A1Q2YK92</accession>
<dbReference type="GO" id="GO:0005829">
    <property type="term" value="C:cytosol"/>
    <property type="evidence" value="ECO:0007669"/>
    <property type="project" value="TreeGrafter"/>
</dbReference>
<dbReference type="AlphaFoldDB" id="A0A1Q2YK92"/>
<evidence type="ECO:0000256" key="10">
    <source>
        <dbReference type="ARBA" id="ARBA00022982"/>
    </source>
</evidence>
<dbReference type="SUPFAM" id="SSF53323">
    <property type="entry name" value="Pyruvate-ferredoxin oxidoreductase, PFOR, domain III"/>
    <property type="match status" value="1"/>
</dbReference>
<comment type="caution">
    <text evidence="15">The sequence shown here is derived from an EMBL/GenBank/DDBJ whole genome shotgun (WGS) entry which is preliminary data.</text>
</comment>
<dbReference type="InterPro" id="IPR003097">
    <property type="entry name" value="CysJ-like_FAD-binding"/>
</dbReference>
<dbReference type="InterPro" id="IPR002869">
    <property type="entry name" value="Pyrv_flavodox_OxRed_cen"/>
</dbReference>
<evidence type="ECO:0000256" key="12">
    <source>
        <dbReference type="ARBA" id="ARBA00052219"/>
    </source>
</evidence>
<dbReference type="CDD" id="cd06207">
    <property type="entry name" value="CyPoR_like"/>
    <property type="match status" value="1"/>
</dbReference>
<dbReference type="GO" id="GO:0050660">
    <property type="term" value="F:flavin adenine dinucleotide binding"/>
    <property type="evidence" value="ECO:0007669"/>
    <property type="project" value="TreeGrafter"/>
</dbReference>
<comment type="function">
    <text evidence="13">This enzyme catalyzes the 6-electron reduction of sulfite to sulfide. This is one of several activities required for the biosynthesis of L-cysteine from sulfate.</text>
</comment>
<evidence type="ECO:0000256" key="4">
    <source>
        <dbReference type="ARBA" id="ARBA00012604"/>
    </source>
</evidence>
<evidence type="ECO:0000256" key="1">
    <source>
        <dbReference type="ARBA" id="ARBA00001917"/>
    </source>
</evidence>
<keyword evidence="7" id="KW-0288">FMN</keyword>
<dbReference type="InterPro" id="IPR023173">
    <property type="entry name" value="NADPH_Cyt_P450_Rdtase_alpha"/>
</dbReference>
<keyword evidence="9" id="KW-0521">NADP</keyword>
<dbReference type="InterPro" id="IPR039261">
    <property type="entry name" value="FNR_nucleotide-bd"/>
</dbReference>
<dbReference type="EMBL" id="BDGI01000146">
    <property type="protein sequence ID" value="GAV29891.1"/>
    <property type="molecule type" value="Genomic_DNA"/>
</dbReference>
<comment type="catalytic activity">
    <reaction evidence="12">
        <text>hydrogen sulfide + 3 NADP(+) + 3 H2O = sulfite + 3 NADPH + 4 H(+)</text>
        <dbReference type="Rhea" id="RHEA:13801"/>
        <dbReference type="ChEBI" id="CHEBI:15377"/>
        <dbReference type="ChEBI" id="CHEBI:15378"/>
        <dbReference type="ChEBI" id="CHEBI:17359"/>
        <dbReference type="ChEBI" id="CHEBI:29919"/>
        <dbReference type="ChEBI" id="CHEBI:57783"/>
        <dbReference type="ChEBI" id="CHEBI:58349"/>
        <dbReference type="EC" id="1.8.1.2"/>
    </reaction>
</comment>
<dbReference type="PROSITE" id="PS51384">
    <property type="entry name" value="FAD_FR"/>
    <property type="match status" value="1"/>
</dbReference>
<dbReference type="FunFam" id="3.40.50.80:FF:000011">
    <property type="entry name" value="Sulfite reductase flavoprotein component"/>
    <property type="match status" value="1"/>
</dbReference>
<dbReference type="SUPFAM" id="SSF63380">
    <property type="entry name" value="Riboflavin synthase domain-like"/>
    <property type="match status" value="1"/>
</dbReference>
<dbReference type="PANTHER" id="PTHR19384">
    <property type="entry name" value="NITRIC OXIDE SYNTHASE-RELATED"/>
    <property type="match status" value="1"/>
</dbReference>
<dbReference type="InterPro" id="IPR017938">
    <property type="entry name" value="Riboflavin_synthase-like_b-brl"/>
</dbReference>
<dbReference type="Proteomes" id="UP000186136">
    <property type="component" value="Unassembled WGS sequence"/>
</dbReference>
<keyword evidence="5" id="KW-0813">Transport</keyword>
<protein>
    <recommendedName>
        <fullName evidence="4">assimilatory sulfite reductase (NADPH)</fullName>
        <ecNumber evidence="4">1.8.1.2</ecNumber>
    </recommendedName>
</protein>
<dbReference type="Pfam" id="PF00667">
    <property type="entry name" value="FAD_binding_1"/>
    <property type="match status" value="1"/>
</dbReference>
<keyword evidence="16" id="KW-1185">Reference proteome</keyword>
<dbReference type="PANTHER" id="PTHR19384:SF109">
    <property type="entry name" value="SULFITE REDUCTASE [NADPH] FLAVOPROTEIN COMPONENT"/>
    <property type="match status" value="1"/>
</dbReference>
<dbReference type="Gene3D" id="3.40.50.970">
    <property type="match status" value="1"/>
</dbReference>
<dbReference type="Gene3D" id="2.40.30.10">
    <property type="entry name" value="Translation factors"/>
    <property type="match status" value="1"/>
</dbReference>
<evidence type="ECO:0000256" key="3">
    <source>
        <dbReference type="ARBA" id="ARBA00004774"/>
    </source>
</evidence>
<evidence type="ECO:0000256" key="9">
    <source>
        <dbReference type="ARBA" id="ARBA00022857"/>
    </source>
</evidence>
<evidence type="ECO:0000256" key="13">
    <source>
        <dbReference type="ARBA" id="ARBA00059320"/>
    </source>
</evidence>
<keyword evidence="6" id="KW-0285">Flavoprotein</keyword>
<evidence type="ECO:0000313" key="15">
    <source>
        <dbReference type="EMBL" id="GAV29891.1"/>
    </source>
</evidence>
<comment type="pathway">
    <text evidence="3">Sulfur metabolism; hydrogen sulfide biosynthesis; hydrogen sulfide from sulfite (NADPH route): step 1/1.</text>
</comment>
<evidence type="ECO:0000313" key="16">
    <source>
        <dbReference type="Proteomes" id="UP000186136"/>
    </source>
</evidence>
<keyword evidence="10" id="KW-0249">Electron transport</keyword>
<evidence type="ECO:0000256" key="6">
    <source>
        <dbReference type="ARBA" id="ARBA00022630"/>
    </source>
</evidence>
<evidence type="ECO:0000259" key="14">
    <source>
        <dbReference type="PROSITE" id="PS51384"/>
    </source>
</evidence>
<evidence type="ECO:0000256" key="5">
    <source>
        <dbReference type="ARBA" id="ARBA00022448"/>
    </source>
</evidence>
<dbReference type="EC" id="1.8.1.2" evidence="4"/>
<dbReference type="SUPFAM" id="SSF52343">
    <property type="entry name" value="Ferredoxin reductase-like, C-terminal NADP-linked domain"/>
    <property type="match status" value="1"/>
</dbReference>
<organism evidence="15 16">
    <name type="scientific">Pichia membranifaciens</name>
    <dbReference type="NCBI Taxonomy" id="4926"/>
    <lineage>
        <taxon>Eukaryota</taxon>
        <taxon>Fungi</taxon>
        <taxon>Dikarya</taxon>
        <taxon>Ascomycota</taxon>
        <taxon>Saccharomycotina</taxon>
        <taxon>Pichiomycetes</taxon>
        <taxon>Pichiales</taxon>
        <taxon>Pichiaceae</taxon>
        <taxon>Pichia</taxon>
    </lineage>
</organism>
<dbReference type="Gene3D" id="3.40.920.10">
    <property type="entry name" value="Pyruvate-ferredoxin oxidoreductase, PFOR, domain III"/>
    <property type="match status" value="1"/>
</dbReference>
<name>A0A1Q2YK92_9ASCO</name>
<dbReference type="InterPro" id="IPR001433">
    <property type="entry name" value="OxRdtase_FAD/NAD-bd"/>
</dbReference>
<dbReference type="GO" id="GO:0010181">
    <property type="term" value="F:FMN binding"/>
    <property type="evidence" value="ECO:0007669"/>
    <property type="project" value="TreeGrafter"/>
</dbReference>
<evidence type="ECO:0000256" key="2">
    <source>
        <dbReference type="ARBA" id="ARBA00001974"/>
    </source>
</evidence>
<comment type="cofactor">
    <cofactor evidence="2">
        <name>FAD</name>
        <dbReference type="ChEBI" id="CHEBI:57692"/>
    </cofactor>
</comment>
<dbReference type="Gene3D" id="3.40.50.80">
    <property type="entry name" value="Nucleotide-binding domain of ferredoxin-NADP reductase (FNR) module"/>
    <property type="match status" value="1"/>
</dbReference>
<dbReference type="InterPro" id="IPR017927">
    <property type="entry name" value="FAD-bd_FR_type"/>
</dbReference>
<dbReference type="GO" id="GO:0004783">
    <property type="term" value="F:sulfite reductase (NADPH) activity"/>
    <property type="evidence" value="ECO:0007669"/>
    <property type="project" value="UniProtKB-EC"/>
</dbReference>
<dbReference type="FunFam" id="1.20.990.10:FF:000010">
    <property type="entry name" value="Sulfite reductase [NADPH] flavoprotein component"/>
    <property type="match status" value="1"/>
</dbReference>
<gene>
    <name evidence="15" type="ORF">PMKS-003397</name>
</gene>
<proteinExistence type="predicted"/>
<dbReference type="InterPro" id="IPR001709">
    <property type="entry name" value="Flavoprot_Pyr_Nucl_cyt_Rdtase"/>
</dbReference>
<dbReference type="Pfam" id="PF00175">
    <property type="entry name" value="NAD_binding_1"/>
    <property type="match status" value="1"/>
</dbReference>
<dbReference type="OrthoDB" id="1856718at2759"/>
<evidence type="ECO:0000256" key="8">
    <source>
        <dbReference type="ARBA" id="ARBA00022827"/>
    </source>
</evidence>
<keyword evidence="8" id="KW-0274">FAD</keyword>